<dbReference type="EMBL" id="SMAE01000012">
    <property type="protein sequence ID" value="TCS87116.1"/>
    <property type="molecule type" value="Genomic_DNA"/>
</dbReference>
<evidence type="ECO:0000259" key="2">
    <source>
        <dbReference type="Pfam" id="PF04892"/>
    </source>
</evidence>
<feature type="transmembrane region" description="Helical" evidence="1">
    <location>
        <begin position="112"/>
        <end position="133"/>
    </location>
</feature>
<feature type="transmembrane region" description="Helical" evidence="1">
    <location>
        <begin position="77"/>
        <end position="100"/>
    </location>
</feature>
<gene>
    <name evidence="3" type="ORF">EDD65_11274</name>
</gene>
<comment type="caution">
    <text evidence="3">The sequence shown here is derived from an EMBL/GenBank/DDBJ whole genome shotgun (WGS) entry which is preliminary data.</text>
</comment>
<dbReference type="AlphaFoldDB" id="A0A4R3KRV9"/>
<dbReference type="RefSeq" id="WP_132029144.1">
    <property type="nucleotide sequence ID" value="NZ_CP068564.1"/>
</dbReference>
<dbReference type="Proteomes" id="UP000294567">
    <property type="component" value="Unassembled WGS sequence"/>
</dbReference>
<evidence type="ECO:0000313" key="4">
    <source>
        <dbReference type="Proteomes" id="UP000294567"/>
    </source>
</evidence>
<proteinExistence type="predicted"/>
<name>A0A4R3KRV9_9FIRM</name>
<keyword evidence="1" id="KW-1133">Transmembrane helix</keyword>
<feature type="transmembrane region" description="Helical" evidence="1">
    <location>
        <begin position="145"/>
        <end position="166"/>
    </location>
</feature>
<protein>
    <submittedName>
        <fullName evidence="3">Glycopeptide antibiotics resistance protein</fullName>
    </submittedName>
</protein>
<dbReference type="PANTHER" id="PTHR36834">
    <property type="entry name" value="MEMBRANE PROTEIN-RELATED"/>
    <property type="match status" value="1"/>
</dbReference>
<feature type="transmembrane region" description="Helical" evidence="1">
    <location>
        <begin position="6"/>
        <end position="22"/>
    </location>
</feature>
<organism evidence="3 4">
    <name type="scientific">Keratinibaculum paraultunense</name>
    <dbReference type="NCBI Taxonomy" id="1278232"/>
    <lineage>
        <taxon>Bacteria</taxon>
        <taxon>Bacillati</taxon>
        <taxon>Bacillota</taxon>
        <taxon>Tissierellia</taxon>
        <taxon>Tissierellales</taxon>
        <taxon>Tepidimicrobiaceae</taxon>
        <taxon>Keratinibaculum</taxon>
    </lineage>
</organism>
<feature type="transmembrane region" description="Helical" evidence="1">
    <location>
        <begin position="34"/>
        <end position="57"/>
    </location>
</feature>
<reference evidence="3 4" key="1">
    <citation type="submission" date="2019-03" db="EMBL/GenBank/DDBJ databases">
        <title>Genomic Encyclopedia of Type Strains, Phase IV (KMG-IV): sequencing the most valuable type-strain genomes for metagenomic binning, comparative biology and taxonomic classification.</title>
        <authorList>
            <person name="Goeker M."/>
        </authorList>
    </citation>
    <scope>NUCLEOTIDE SEQUENCE [LARGE SCALE GENOMIC DNA]</scope>
    <source>
        <strain evidence="3 4">DSM 26752</strain>
    </source>
</reference>
<dbReference type="PANTHER" id="PTHR36834:SF1">
    <property type="entry name" value="INTEGRAL MEMBRANE PROTEIN"/>
    <property type="match status" value="1"/>
</dbReference>
<dbReference type="InterPro" id="IPR006976">
    <property type="entry name" value="VanZ-like"/>
</dbReference>
<keyword evidence="1" id="KW-0812">Transmembrane</keyword>
<evidence type="ECO:0000313" key="3">
    <source>
        <dbReference type="EMBL" id="TCS87116.1"/>
    </source>
</evidence>
<dbReference type="OrthoDB" id="4822551at2"/>
<dbReference type="InterPro" id="IPR053150">
    <property type="entry name" value="Teicoplanin_resist-assoc"/>
</dbReference>
<dbReference type="Pfam" id="PF04892">
    <property type="entry name" value="VanZ"/>
    <property type="match status" value="1"/>
</dbReference>
<evidence type="ECO:0000256" key="1">
    <source>
        <dbReference type="SAM" id="Phobius"/>
    </source>
</evidence>
<keyword evidence="4" id="KW-1185">Reference proteome</keyword>
<keyword evidence="1" id="KW-0472">Membrane</keyword>
<sequence length="173" mass="20169">MDYLINFIILVLIYFLFFYKKWNKKPKKTLIINTLMYTYIVMVLFVTLMPLPIPFLNGTNNLFLETVNLIPFRDLRLNYYGAVREIFLNIIMMIPFGFLYPIIRKVGILKTVTVVFLFSLTIESTQLLSAFWGGLASRSFDVTDLITNTFGGLVGYLFFSTLKPIIFKILNEQ</sequence>
<accession>A0A4R3KRV9</accession>
<feature type="domain" description="VanZ-like" evidence="2">
    <location>
        <begin position="38"/>
        <end position="162"/>
    </location>
</feature>